<dbReference type="GO" id="GO:0005929">
    <property type="term" value="C:cilium"/>
    <property type="evidence" value="ECO:0007669"/>
    <property type="project" value="TreeGrafter"/>
</dbReference>
<dbReference type="Pfam" id="PF23355">
    <property type="entry name" value="IFT52_GIFT"/>
    <property type="match status" value="1"/>
</dbReference>
<accession>A0A1D2MZ37</accession>
<dbReference type="Pfam" id="PF23352">
    <property type="entry name" value="IFT52_central"/>
    <property type="match status" value="1"/>
</dbReference>
<keyword evidence="4" id="KW-0282">Flagellum</keyword>
<evidence type="ECO:0000313" key="5">
    <source>
        <dbReference type="Proteomes" id="UP000094527"/>
    </source>
</evidence>
<dbReference type="GO" id="GO:0042073">
    <property type="term" value="P:intraciliary transport"/>
    <property type="evidence" value="ECO:0007669"/>
    <property type="project" value="TreeGrafter"/>
</dbReference>
<evidence type="ECO:0000313" key="4">
    <source>
        <dbReference type="EMBL" id="ODM98272.1"/>
    </source>
</evidence>
<keyword evidence="4" id="KW-0966">Cell projection</keyword>
<dbReference type="Proteomes" id="UP000094527">
    <property type="component" value="Unassembled WGS sequence"/>
</dbReference>
<dbReference type="GO" id="GO:0060271">
    <property type="term" value="P:cilium assembly"/>
    <property type="evidence" value="ECO:0007669"/>
    <property type="project" value="TreeGrafter"/>
</dbReference>
<dbReference type="Pfam" id="PF21178">
    <property type="entry name" value="Itf52_C"/>
    <property type="match status" value="1"/>
</dbReference>
<dbReference type="STRING" id="48709.A0A1D2MZ37"/>
<dbReference type="Gene3D" id="6.10.250.2800">
    <property type="match status" value="1"/>
</dbReference>
<dbReference type="InterPro" id="IPR055458">
    <property type="entry name" value="IFT52_GIFT"/>
</dbReference>
<dbReference type="OMA" id="NWNVEQN"/>
<evidence type="ECO:0000259" key="3">
    <source>
        <dbReference type="Pfam" id="PF23355"/>
    </source>
</evidence>
<keyword evidence="4" id="KW-0969">Cilium</keyword>
<dbReference type="GO" id="GO:0005814">
    <property type="term" value="C:centriole"/>
    <property type="evidence" value="ECO:0007669"/>
    <property type="project" value="TreeGrafter"/>
</dbReference>
<feature type="domain" description="Intraflagellar transport protein 52 C-terminal" evidence="1">
    <location>
        <begin position="403"/>
        <end position="453"/>
    </location>
</feature>
<evidence type="ECO:0000259" key="1">
    <source>
        <dbReference type="Pfam" id="PF21178"/>
    </source>
</evidence>
<dbReference type="InterPro" id="IPR039975">
    <property type="entry name" value="IFT52"/>
</dbReference>
<dbReference type="PANTHER" id="PTHR12969">
    <property type="entry name" value="NGD5/OSM-6/IFT52"/>
    <property type="match status" value="1"/>
</dbReference>
<feature type="domain" description="IFT52 GIFT" evidence="3">
    <location>
        <begin position="55"/>
        <end position="284"/>
    </location>
</feature>
<reference evidence="4 5" key="1">
    <citation type="journal article" date="2016" name="Genome Biol. Evol.">
        <title>Gene Family Evolution Reflects Adaptation to Soil Environmental Stressors in the Genome of the Collembolan Orchesella cincta.</title>
        <authorList>
            <person name="Faddeeva-Vakhrusheva A."/>
            <person name="Derks M.F."/>
            <person name="Anvar S.Y."/>
            <person name="Agamennone V."/>
            <person name="Suring W."/>
            <person name="Smit S."/>
            <person name="van Straalen N.M."/>
            <person name="Roelofs D."/>
        </authorList>
    </citation>
    <scope>NUCLEOTIDE SEQUENCE [LARGE SCALE GENOMIC DNA]</scope>
    <source>
        <tissue evidence="4">Mixed pool</tissue>
    </source>
</reference>
<gene>
    <name evidence="4" type="ORF">Ocin01_08410</name>
</gene>
<dbReference type="PANTHER" id="PTHR12969:SF7">
    <property type="entry name" value="INTRAFLAGELLAR TRANSPORT PROTEIN 52 HOMOLOG"/>
    <property type="match status" value="1"/>
</dbReference>
<dbReference type="OrthoDB" id="10259368at2759"/>
<dbReference type="InterPro" id="IPR055460">
    <property type="entry name" value="IFT52_central"/>
</dbReference>
<sequence>MDGYFINYNDGLPFHQYPKSNTSLGSMTGSSASVGGSKVPADLPSKAMMMEPAAIFFASKNETFRLGDNFKTFQKRIKSRVHKIIQLKDELMEEVLPFTKMVIIAGSKAPLSVHEVNLLKSYVEVQGGSVLVLAEACSASHYYNAFTQNFGISIVKDCVIRTVYHKYGHPKECLIPNAMICPILLETMMQGEEENLSVLYAQGCSLNVSKPALPIVSSGATSYPVGRPIGAIYYAPDTRGKLIVFGGGHSFTEKYIEQEENMKLLDFFLTVLSTSDVLALDPADIDDSELTEYNMIPDTVDGAHKLRVCLQESDDFIMPGSANNLGVIEPQRLIDQKLYSLNSNLLPDIIAAYEELRMKKGPLKLIQPQFETPLPSLKVAVFPPSFRELPPPPLELFDLDEEFASEKIRLAQLTNKCSDDDIAFYIQSASSILGVMISDDQKNDPTAILHAMLAQLSEFRRSDNNIGFDNESTPPPMAEETL</sequence>
<protein>
    <submittedName>
        <fullName evidence="4">Intraflagellar transport protein 52</fullName>
    </submittedName>
</protein>
<dbReference type="EMBL" id="LJIJ01000368">
    <property type="protein sequence ID" value="ODM98272.1"/>
    <property type="molecule type" value="Genomic_DNA"/>
</dbReference>
<organism evidence="4 5">
    <name type="scientific">Orchesella cincta</name>
    <name type="common">Springtail</name>
    <name type="synonym">Podura cincta</name>
    <dbReference type="NCBI Taxonomy" id="48709"/>
    <lineage>
        <taxon>Eukaryota</taxon>
        <taxon>Metazoa</taxon>
        <taxon>Ecdysozoa</taxon>
        <taxon>Arthropoda</taxon>
        <taxon>Hexapoda</taxon>
        <taxon>Collembola</taxon>
        <taxon>Entomobryomorpha</taxon>
        <taxon>Entomobryoidea</taxon>
        <taxon>Orchesellidae</taxon>
        <taxon>Orchesellinae</taxon>
        <taxon>Orchesella</taxon>
    </lineage>
</organism>
<dbReference type="GO" id="GO:0030992">
    <property type="term" value="C:intraciliary transport particle B"/>
    <property type="evidence" value="ECO:0007669"/>
    <property type="project" value="TreeGrafter"/>
</dbReference>
<feature type="domain" description="IFT52 central" evidence="2">
    <location>
        <begin position="303"/>
        <end position="392"/>
    </location>
</feature>
<keyword evidence="5" id="KW-1185">Reference proteome</keyword>
<comment type="caution">
    <text evidence="4">The sequence shown here is derived from an EMBL/GenBank/DDBJ whole genome shotgun (WGS) entry which is preliminary data.</text>
</comment>
<proteinExistence type="predicted"/>
<dbReference type="InterPro" id="IPR048643">
    <property type="entry name" value="Itf52_C"/>
</dbReference>
<evidence type="ECO:0000259" key="2">
    <source>
        <dbReference type="Pfam" id="PF23352"/>
    </source>
</evidence>
<dbReference type="AlphaFoldDB" id="A0A1D2MZ37"/>
<name>A0A1D2MZ37_ORCCI</name>
<dbReference type="CDD" id="cd23683">
    <property type="entry name" value="IFT52_CTD"/>
    <property type="match status" value="1"/>
</dbReference>